<dbReference type="GO" id="GO:0016787">
    <property type="term" value="F:hydrolase activity"/>
    <property type="evidence" value="ECO:0007669"/>
    <property type="project" value="UniProtKB-KW"/>
</dbReference>
<comment type="caution">
    <text evidence="1">The sequence shown here is derived from an EMBL/GenBank/DDBJ whole genome shotgun (WGS) entry which is preliminary data.</text>
</comment>
<evidence type="ECO:0000313" key="2">
    <source>
        <dbReference type="Proteomes" id="UP000193920"/>
    </source>
</evidence>
<dbReference type="Pfam" id="PF00756">
    <property type="entry name" value="Esterase"/>
    <property type="match status" value="1"/>
</dbReference>
<dbReference type="InterPro" id="IPR029058">
    <property type="entry name" value="AB_hydrolase_fold"/>
</dbReference>
<dbReference type="PANTHER" id="PTHR48098">
    <property type="entry name" value="ENTEROCHELIN ESTERASE-RELATED"/>
    <property type="match status" value="1"/>
</dbReference>
<dbReference type="InterPro" id="IPR050583">
    <property type="entry name" value="Mycobacterial_A85_antigen"/>
</dbReference>
<keyword evidence="1" id="KW-0378">Hydrolase</keyword>
<keyword evidence="2" id="KW-1185">Reference proteome</keyword>
<dbReference type="STRING" id="1754190.A0A1Y2ADB3"/>
<accession>A0A1Y2ADB3</accession>
<dbReference type="SUPFAM" id="SSF53474">
    <property type="entry name" value="alpha/beta-Hydrolases"/>
    <property type="match status" value="1"/>
</dbReference>
<proteinExistence type="predicted"/>
<dbReference type="EMBL" id="MCOG01000294">
    <property type="protein sequence ID" value="ORY20280.1"/>
    <property type="molecule type" value="Genomic_DNA"/>
</dbReference>
<evidence type="ECO:0000313" key="1">
    <source>
        <dbReference type="EMBL" id="ORY20280.1"/>
    </source>
</evidence>
<dbReference type="OrthoDB" id="2107086at2759"/>
<name>A0A1Y2ADB3_9FUNG</name>
<dbReference type="AlphaFoldDB" id="A0A1Y2ADB3"/>
<dbReference type="InterPro" id="IPR000801">
    <property type="entry name" value="Esterase-like"/>
</dbReference>
<dbReference type="Proteomes" id="UP000193920">
    <property type="component" value="Unassembled WGS sequence"/>
</dbReference>
<gene>
    <name evidence="1" type="ORF">LY90DRAFT_464037</name>
</gene>
<sequence>MNFIDTNNKFKIHETCPSEFLYEYENIEYPSPIKVTYYSKTTNSNRPLNIILPKNYNKNKKYPVLYLLHGLFGDEDSLIDEDLGLINIVTNLIDDELIKEIIIVFPNEYAPEEGKRVMATVCKEYFDGYDNFIYDLINDIMPYMESNYAVAVGRENTAIAGFSMGGRNSLYIGYKRPDLFGYVGAFSPAPGVVPGKDYNGVHEGLFSKDEFRANTPLIVSLICCGTKDTVVGNFPRSYHQILTKNNQKHIWFEIPEADHDYKAITSGFYNFLTIAFSKLD</sequence>
<organism evidence="1 2">
    <name type="scientific">Neocallimastix californiae</name>
    <dbReference type="NCBI Taxonomy" id="1754190"/>
    <lineage>
        <taxon>Eukaryota</taxon>
        <taxon>Fungi</taxon>
        <taxon>Fungi incertae sedis</taxon>
        <taxon>Chytridiomycota</taxon>
        <taxon>Chytridiomycota incertae sedis</taxon>
        <taxon>Neocallimastigomycetes</taxon>
        <taxon>Neocallimastigales</taxon>
        <taxon>Neocallimastigaceae</taxon>
        <taxon>Neocallimastix</taxon>
    </lineage>
</organism>
<reference evidence="1 2" key="1">
    <citation type="submission" date="2016-08" db="EMBL/GenBank/DDBJ databases">
        <title>A Parts List for Fungal Cellulosomes Revealed by Comparative Genomics.</title>
        <authorList>
            <consortium name="DOE Joint Genome Institute"/>
            <person name="Haitjema C.H."/>
            <person name="Gilmore S.P."/>
            <person name="Henske J.K."/>
            <person name="Solomon K.V."/>
            <person name="De Groot R."/>
            <person name="Kuo A."/>
            <person name="Mondo S.J."/>
            <person name="Salamov A.A."/>
            <person name="Labutti K."/>
            <person name="Zhao Z."/>
            <person name="Chiniquy J."/>
            <person name="Barry K."/>
            <person name="Brewer H.M."/>
            <person name="Purvine S.O."/>
            <person name="Wright A.T."/>
            <person name="Boxma B."/>
            <person name="Van Alen T."/>
            <person name="Hackstein J.H."/>
            <person name="Baker S.E."/>
            <person name="Grigoriev I.V."/>
            <person name="O'Malley M.A."/>
        </authorList>
    </citation>
    <scope>NUCLEOTIDE SEQUENCE [LARGE SCALE GENOMIC DNA]</scope>
    <source>
        <strain evidence="1 2">G1</strain>
    </source>
</reference>
<protein>
    <submittedName>
        <fullName evidence="1">Alpha/beta-hydrolase</fullName>
    </submittedName>
</protein>
<dbReference type="Gene3D" id="3.40.50.1820">
    <property type="entry name" value="alpha/beta hydrolase"/>
    <property type="match status" value="1"/>
</dbReference>